<dbReference type="SUPFAM" id="SSF56349">
    <property type="entry name" value="DNA breaking-rejoining enzymes"/>
    <property type="match status" value="1"/>
</dbReference>
<proteinExistence type="predicted"/>
<dbReference type="EMBL" id="CP101806">
    <property type="protein sequence ID" value="UUD35434.1"/>
    <property type="molecule type" value="Genomic_DNA"/>
</dbReference>
<reference evidence="1" key="2">
    <citation type="submission" date="2022-07" db="EMBL/GenBank/DDBJ databases">
        <title>Complete genome of Mycoplasma caviae type strain G122.</title>
        <authorList>
            <person name="Spergser J."/>
        </authorList>
    </citation>
    <scope>NUCLEOTIDE SEQUENCE</scope>
    <source>
        <strain evidence="1">G122</strain>
    </source>
</reference>
<name>A0A3P8K8S8_9BACT</name>
<gene>
    <name evidence="2" type="ORF">NCTC10126_00273</name>
    <name evidence="1" type="ORF">NPA07_00980</name>
</gene>
<keyword evidence="4" id="KW-1185">Reference proteome</keyword>
<dbReference type="OrthoDB" id="397568at2"/>
<evidence type="ECO:0000313" key="3">
    <source>
        <dbReference type="Proteomes" id="UP000280036"/>
    </source>
</evidence>
<accession>A0A3P8K8S8</accession>
<dbReference type="Proteomes" id="UP001058569">
    <property type="component" value="Chromosome"/>
</dbReference>
<protein>
    <submittedName>
        <fullName evidence="2">Uncharacterized protein</fullName>
    </submittedName>
</protein>
<dbReference type="AlphaFoldDB" id="A0A3P8K8S8"/>
<evidence type="ECO:0000313" key="4">
    <source>
        <dbReference type="Proteomes" id="UP001058569"/>
    </source>
</evidence>
<reference evidence="2 3" key="1">
    <citation type="submission" date="2018-12" db="EMBL/GenBank/DDBJ databases">
        <authorList>
            <consortium name="Pathogen Informatics"/>
        </authorList>
    </citation>
    <scope>NUCLEOTIDE SEQUENCE [LARGE SCALE GENOMIC DNA]</scope>
    <source>
        <strain evidence="2 3">NCTC10126</strain>
    </source>
</reference>
<evidence type="ECO:0000313" key="2">
    <source>
        <dbReference type="EMBL" id="VDR41789.1"/>
    </source>
</evidence>
<sequence length="339" mass="40082">MKIKELLKRFFEYADINLAEDEDEAEGIRKFYGEYLNQLSDFESETQLFNQMKAILNEYSPHTGKKRMEVIRSVFKAFYLWFCDERRIKPIALDEVIKPYTTLEDPYRNAHYIPTLINLLKALEQYNNPIFETIFKVTFLNGLKPAEFEKIDWDKMIENDFCANIKVGNETRAITIIDYKSSFFENLKDSIVKYKDYLCLSASSVKKMFADFKKFIHSNFVFTDNISAESLRKTFNLFDHEKIRCQQMALLLGLTSWRQVGDTYSIYNKQLTMKKLETMQKSIMVILEGDFTKKRIINNKEANERISMILQNFGFRPKKEASDENDNGEEWILLNKKGH</sequence>
<dbReference type="RefSeq" id="WP_126118056.1">
    <property type="nucleotide sequence ID" value="NZ_CP101806.1"/>
</dbReference>
<evidence type="ECO:0000313" key="1">
    <source>
        <dbReference type="EMBL" id="UUD35434.1"/>
    </source>
</evidence>
<dbReference type="EMBL" id="UZVY01000001">
    <property type="protein sequence ID" value="VDR41789.1"/>
    <property type="molecule type" value="Genomic_DNA"/>
</dbReference>
<dbReference type="InterPro" id="IPR011010">
    <property type="entry name" value="DNA_brk_join_enz"/>
</dbReference>
<dbReference type="Proteomes" id="UP000280036">
    <property type="component" value="Unassembled WGS sequence"/>
</dbReference>
<organism evidence="2 3">
    <name type="scientific">Mycoplasmopsis caviae</name>
    <dbReference type="NCBI Taxonomy" id="55603"/>
    <lineage>
        <taxon>Bacteria</taxon>
        <taxon>Bacillati</taxon>
        <taxon>Mycoplasmatota</taxon>
        <taxon>Mycoplasmoidales</taxon>
        <taxon>Metamycoplasmataceae</taxon>
        <taxon>Mycoplasmopsis</taxon>
    </lineage>
</organism>
<dbReference type="GO" id="GO:0003677">
    <property type="term" value="F:DNA binding"/>
    <property type="evidence" value="ECO:0007669"/>
    <property type="project" value="InterPro"/>
</dbReference>